<evidence type="ECO:0000313" key="2">
    <source>
        <dbReference type="Proteomes" id="UP001633002"/>
    </source>
</evidence>
<reference evidence="1 2" key="1">
    <citation type="submission" date="2024-09" db="EMBL/GenBank/DDBJ databases">
        <title>Chromosome-scale assembly of Riccia sorocarpa.</title>
        <authorList>
            <person name="Paukszto L."/>
        </authorList>
    </citation>
    <scope>NUCLEOTIDE SEQUENCE [LARGE SCALE GENOMIC DNA]</scope>
    <source>
        <strain evidence="1">LP-2024</strain>
        <tissue evidence="1">Aerial parts of the thallus</tissue>
    </source>
</reference>
<dbReference type="AlphaFoldDB" id="A0ABD3GKM2"/>
<sequence>MRRKRPARQAPPSPYHLVEDRNGRRTILCAISDCIQRRELGSKDTVGHCQEFIRLRGTLAARWRINRKRKFKRLMDRALEFQEQRRLIAGSSNHTPLEEQVRKTYTLWKRHAKPGILARLRANLKDTLVKEYNLTEQEAIVQGGLDDHIFDSSDEEA</sequence>
<keyword evidence="2" id="KW-1185">Reference proteome</keyword>
<organism evidence="1 2">
    <name type="scientific">Riccia sorocarpa</name>
    <dbReference type="NCBI Taxonomy" id="122646"/>
    <lineage>
        <taxon>Eukaryota</taxon>
        <taxon>Viridiplantae</taxon>
        <taxon>Streptophyta</taxon>
        <taxon>Embryophyta</taxon>
        <taxon>Marchantiophyta</taxon>
        <taxon>Marchantiopsida</taxon>
        <taxon>Marchantiidae</taxon>
        <taxon>Marchantiales</taxon>
        <taxon>Ricciaceae</taxon>
        <taxon>Riccia</taxon>
    </lineage>
</organism>
<name>A0ABD3GKM2_9MARC</name>
<comment type="caution">
    <text evidence="1">The sequence shown here is derived from an EMBL/GenBank/DDBJ whole genome shotgun (WGS) entry which is preliminary data.</text>
</comment>
<evidence type="ECO:0000313" key="1">
    <source>
        <dbReference type="EMBL" id="KAL3679221.1"/>
    </source>
</evidence>
<dbReference type="Proteomes" id="UP001633002">
    <property type="component" value="Unassembled WGS sequence"/>
</dbReference>
<protein>
    <submittedName>
        <fullName evidence="1">Uncharacterized protein</fullName>
    </submittedName>
</protein>
<accession>A0ABD3GKM2</accession>
<proteinExistence type="predicted"/>
<dbReference type="EMBL" id="JBJQOH010000007">
    <property type="protein sequence ID" value="KAL3679221.1"/>
    <property type="molecule type" value="Genomic_DNA"/>
</dbReference>
<gene>
    <name evidence="1" type="ORF">R1sor_022177</name>
</gene>